<dbReference type="AlphaFoldDB" id="A0A9X3IT35"/>
<protein>
    <submittedName>
        <fullName evidence="1">Uncharacterized protein</fullName>
    </submittedName>
</protein>
<reference evidence="1" key="1">
    <citation type="submission" date="2022-11" db="EMBL/GenBank/DDBJ databases">
        <title>Parathalassolutuus dongxingensis gen. nov., sp. nov., a novel member of family Oceanospirillaceae isolated from a coastal shrimp pond in Guangxi, China.</title>
        <authorList>
            <person name="Chen H."/>
        </authorList>
    </citation>
    <scope>NUCLEOTIDE SEQUENCE</scope>
    <source>
        <strain evidence="1">G-43</strain>
    </source>
</reference>
<dbReference type="Proteomes" id="UP001150830">
    <property type="component" value="Unassembled WGS sequence"/>
</dbReference>
<accession>A0A9X3IT35</accession>
<evidence type="ECO:0000313" key="2">
    <source>
        <dbReference type="Proteomes" id="UP001150830"/>
    </source>
</evidence>
<dbReference type="EMBL" id="JAPNOA010000029">
    <property type="protein sequence ID" value="MCY0965885.1"/>
    <property type="molecule type" value="Genomic_DNA"/>
</dbReference>
<comment type="caution">
    <text evidence="1">The sequence shown here is derived from an EMBL/GenBank/DDBJ whole genome shotgun (WGS) entry which is preliminary data.</text>
</comment>
<name>A0A9X3IT35_9GAMM</name>
<dbReference type="RefSeq" id="WP_283174096.1">
    <property type="nucleotide sequence ID" value="NZ_JAPNOA010000029.1"/>
</dbReference>
<evidence type="ECO:0000313" key="1">
    <source>
        <dbReference type="EMBL" id="MCY0965885.1"/>
    </source>
</evidence>
<keyword evidence="2" id="KW-1185">Reference proteome</keyword>
<proteinExistence type="predicted"/>
<gene>
    <name evidence="1" type="ORF">OUO13_11855</name>
</gene>
<sequence length="153" mass="17565">MTHSNKRKADLLTLVYSPFGHLNSGQKSFNRMLLNSWQNQMQTGEVLCSRHLNLKEIGDDMVAFQKAIVDRMTEQQVALLEGIKDIQDEYCEYQETNTLTKLMDNNCNIAGQMMALAQSQMTGWAQLLDNIQVDYGYWLYLQAEKAKQCECKG</sequence>
<organism evidence="1 2">
    <name type="scientific">Parathalassolituus penaei</name>
    <dbReference type="NCBI Taxonomy" id="2997323"/>
    <lineage>
        <taxon>Bacteria</taxon>
        <taxon>Pseudomonadati</taxon>
        <taxon>Pseudomonadota</taxon>
        <taxon>Gammaproteobacteria</taxon>
        <taxon>Oceanospirillales</taxon>
        <taxon>Oceanospirillaceae</taxon>
        <taxon>Parathalassolituus</taxon>
    </lineage>
</organism>